<proteinExistence type="predicted"/>
<name>A0A2N1PRR0_9BACT</name>
<sequence length="269" mass="28556">MEGEMENVLQKALQFLRDGRGGAIATVLESEGSTPAKAGAKIFVADDGSITGTVGGGALEHLVIRDCLILIEAGGVQLKDYSLDPENGNTGMWCGGKCRIMMEALAPPFRAHVMGAGHIALPLTNILNMAGFRVNVIDDREDLLCSERFPHAQLHHVGDYPGYFQGKTLNSRDSIIVVTRSHAIDLECVDGALRTQAGYIGMIGSSGKIAKIRDALAGRGFSDDDINRIHAPVGLAIGAVSPPEIAVSISAEVIAWRRGLNSVRDDVSL</sequence>
<evidence type="ECO:0000313" key="3">
    <source>
        <dbReference type="EMBL" id="PKK91028.1"/>
    </source>
</evidence>
<evidence type="ECO:0000259" key="2">
    <source>
        <dbReference type="Pfam" id="PF13478"/>
    </source>
</evidence>
<dbReference type="Proteomes" id="UP000233256">
    <property type="component" value="Unassembled WGS sequence"/>
</dbReference>
<evidence type="ECO:0000313" key="4">
    <source>
        <dbReference type="Proteomes" id="UP000233256"/>
    </source>
</evidence>
<feature type="domain" description="XdhC- CoxI" evidence="1">
    <location>
        <begin position="16"/>
        <end position="81"/>
    </location>
</feature>
<evidence type="ECO:0000259" key="1">
    <source>
        <dbReference type="Pfam" id="PF02625"/>
    </source>
</evidence>
<dbReference type="AlphaFoldDB" id="A0A2N1PRR0"/>
<dbReference type="Gene3D" id="3.40.50.720">
    <property type="entry name" value="NAD(P)-binding Rossmann-like Domain"/>
    <property type="match status" value="1"/>
</dbReference>
<dbReference type="InterPro" id="IPR003777">
    <property type="entry name" value="XdhC_CoxI"/>
</dbReference>
<comment type="caution">
    <text evidence="3">The sequence shown here is derived from an EMBL/GenBank/DDBJ whole genome shotgun (WGS) entry which is preliminary data.</text>
</comment>
<protein>
    <submittedName>
        <fullName evidence="3">Xanthine dehydrogenase</fullName>
    </submittedName>
</protein>
<dbReference type="EMBL" id="PGXC01000003">
    <property type="protein sequence ID" value="PKK91028.1"/>
    <property type="molecule type" value="Genomic_DNA"/>
</dbReference>
<dbReference type="PANTHER" id="PTHR30388:SF6">
    <property type="entry name" value="XANTHINE DEHYDROGENASE SUBUNIT A-RELATED"/>
    <property type="match status" value="1"/>
</dbReference>
<dbReference type="Pfam" id="PF13478">
    <property type="entry name" value="XdhC_C"/>
    <property type="match status" value="1"/>
</dbReference>
<dbReference type="InterPro" id="IPR052698">
    <property type="entry name" value="MoCofactor_Util/Proc"/>
</dbReference>
<dbReference type="InterPro" id="IPR027051">
    <property type="entry name" value="XdhC_Rossmann_dom"/>
</dbReference>
<dbReference type="PANTHER" id="PTHR30388">
    <property type="entry name" value="ALDEHYDE OXIDOREDUCTASE MOLYBDENUM COFACTOR ASSEMBLY PROTEIN"/>
    <property type="match status" value="1"/>
</dbReference>
<accession>A0A2N1PRR0</accession>
<feature type="domain" description="XdhC Rossmann" evidence="2">
    <location>
        <begin position="113"/>
        <end position="253"/>
    </location>
</feature>
<gene>
    <name evidence="3" type="ORF">CVV64_04455</name>
</gene>
<organism evidence="3 4">
    <name type="scientific">Candidatus Wallbacteria bacterium HGW-Wallbacteria-1</name>
    <dbReference type="NCBI Taxonomy" id="2013854"/>
    <lineage>
        <taxon>Bacteria</taxon>
        <taxon>Candidatus Walliibacteriota</taxon>
    </lineage>
</organism>
<dbReference type="Pfam" id="PF02625">
    <property type="entry name" value="XdhC_CoxI"/>
    <property type="match status" value="1"/>
</dbReference>
<reference evidence="3 4" key="1">
    <citation type="journal article" date="2017" name="ISME J.">
        <title>Potential for microbial H2 and metal transformations associated with novel bacteria and archaea in deep terrestrial subsurface sediments.</title>
        <authorList>
            <person name="Hernsdorf A.W."/>
            <person name="Amano Y."/>
            <person name="Miyakawa K."/>
            <person name="Ise K."/>
            <person name="Suzuki Y."/>
            <person name="Anantharaman K."/>
            <person name="Probst A."/>
            <person name="Burstein D."/>
            <person name="Thomas B.C."/>
            <person name="Banfield J.F."/>
        </authorList>
    </citation>
    <scope>NUCLEOTIDE SEQUENCE [LARGE SCALE GENOMIC DNA]</scope>
    <source>
        <strain evidence="3">HGW-Wallbacteria-1</strain>
    </source>
</reference>